<dbReference type="InterPro" id="IPR023393">
    <property type="entry name" value="START-like_dom_sf"/>
</dbReference>
<dbReference type="SUPFAM" id="SSF55961">
    <property type="entry name" value="Bet v1-like"/>
    <property type="match status" value="1"/>
</dbReference>
<dbReference type="PANTHER" id="PTHR33824:SF7">
    <property type="entry name" value="POLYKETIDE CYCLASE_DEHYDRASE AND LIPID TRANSPORT SUPERFAMILY PROTEIN"/>
    <property type="match status" value="1"/>
</dbReference>
<evidence type="ECO:0000313" key="1">
    <source>
        <dbReference type="EMBL" id="OOG24046.1"/>
    </source>
</evidence>
<dbReference type="EMBL" id="MVBK01000052">
    <property type="protein sequence ID" value="OOG24046.1"/>
    <property type="molecule type" value="Genomic_DNA"/>
</dbReference>
<accession>A0A1V3NGY7</accession>
<organism evidence="1 2">
    <name type="scientific">Thioalkalivibrio denitrificans</name>
    <dbReference type="NCBI Taxonomy" id="108003"/>
    <lineage>
        <taxon>Bacteria</taxon>
        <taxon>Pseudomonadati</taxon>
        <taxon>Pseudomonadota</taxon>
        <taxon>Gammaproteobacteria</taxon>
        <taxon>Chromatiales</taxon>
        <taxon>Ectothiorhodospiraceae</taxon>
        <taxon>Thioalkalivibrio</taxon>
    </lineage>
</organism>
<name>A0A1V3NGY7_9GAMM</name>
<sequence length="140" mass="15774">MPVIEHKVEIGAAPEAVFGLISRVEDFALYSDSVEAVIPLGDDRYRWQVRALGMSMSFEVEVIERTPHERLSWRSVTGVRNRGSYQLTAVDGGTHITLTVEYSLKSRLMEKMVKKAATPLVRKLSDEIVGRVEQRLKEGT</sequence>
<dbReference type="AlphaFoldDB" id="A0A1V3NGY7"/>
<dbReference type="InterPro" id="IPR019587">
    <property type="entry name" value="Polyketide_cyclase/dehydratase"/>
</dbReference>
<evidence type="ECO:0000313" key="2">
    <source>
        <dbReference type="Proteomes" id="UP000189462"/>
    </source>
</evidence>
<protein>
    <submittedName>
        <fullName evidence="1">Cyclase</fullName>
    </submittedName>
</protein>
<dbReference type="OrthoDB" id="7059976at2"/>
<dbReference type="PANTHER" id="PTHR33824">
    <property type="entry name" value="POLYKETIDE CYCLASE/DEHYDRASE AND LIPID TRANSPORT SUPERFAMILY PROTEIN"/>
    <property type="match status" value="1"/>
</dbReference>
<gene>
    <name evidence="1" type="ORF">B1C78_09520</name>
</gene>
<dbReference type="InterPro" id="IPR047137">
    <property type="entry name" value="ORF3"/>
</dbReference>
<comment type="caution">
    <text evidence="1">The sequence shown here is derived from an EMBL/GenBank/DDBJ whole genome shotgun (WGS) entry which is preliminary data.</text>
</comment>
<dbReference type="STRING" id="108003.B1C78_09520"/>
<dbReference type="Pfam" id="PF10604">
    <property type="entry name" value="Polyketide_cyc2"/>
    <property type="match status" value="1"/>
</dbReference>
<dbReference type="Gene3D" id="3.30.530.20">
    <property type="match status" value="1"/>
</dbReference>
<reference evidence="1 2" key="1">
    <citation type="submission" date="2017-02" db="EMBL/GenBank/DDBJ databases">
        <title>Genomic diversity within the haloalkaliphilic genus Thioalkalivibrio.</title>
        <authorList>
            <person name="Ahn A.-C."/>
            <person name="Meier-Kolthoff J."/>
            <person name="Overmars L."/>
            <person name="Richter M."/>
            <person name="Woyke T."/>
            <person name="Sorokin D.Y."/>
            <person name="Muyzer G."/>
        </authorList>
    </citation>
    <scope>NUCLEOTIDE SEQUENCE [LARGE SCALE GENOMIC DNA]</scope>
    <source>
        <strain evidence="1 2">ALJD</strain>
    </source>
</reference>
<dbReference type="Proteomes" id="UP000189462">
    <property type="component" value="Unassembled WGS sequence"/>
</dbReference>
<dbReference type="RefSeq" id="WP_077278919.1">
    <property type="nucleotide sequence ID" value="NZ_MVBK01000052.1"/>
</dbReference>
<keyword evidence="2" id="KW-1185">Reference proteome</keyword>
<proteinExistence type="predicted"/>